<sequence length="463" mass="50180">MTLSRSVEQSTIASTLKIGKVRYTILAMIFAVTVINYADRATISIAGDSIQDEFGISSVTLGYIFSAFGWAYLIGQIPGGWLLDRYGAKKVYGWAIVTWSTFTVLQGFLGSFSMGTAVGLLVALRFLVGLTESPAFPGNSKIVSAWFPAKERGTAASIFNSAQYFSTVVFAPIMGWLVTAMGWEHVFTVIGGIGIALGLIWTKVVYSPRRHPRLKQPEFEYIEAGGALVDMDQPGQKQQAGSDQLRYMKLLLTNRMTLGVFVGQFFITTITWFFLTWFPVYLVQERGMSILEAGFIAVLPAICGFVGGISGGLISDALLRLGWSLTRARKTPIITGLLLATAIIGCNFVDASWLVVVLMCVSFFGKGLGALGWAVMADISPKEISGLGGGVFNTFGSVASITTPIVIGYIVDSYGSFELALVYVGVCALLTVVSYIFVVGPIKRLDLAEMQARADRKRAQRQH</sequence>
<keyword evidence="4 6" id="KW-1133">Transmembrane helix</keyword>
<dbReference type="Pfam" id="PF07690">
    <property type="entry name" value="MFS_1"/>
    <property type="match status" value="2"/>
</dbReference>
<dbReference type="PIRSF" id="PIRSF002808">
    <property type="entry name" value="Hexose_phosphate_transp"/>
    <property type="match status" value="1"/>
</dbReference>
<dbReference type="CDD" id="cd17319">
    <property type="entry name" value="MFS_ExuT_GudP_like"/>
    <property type="match status" value="1"/>
</dbReference>
<evidence type="ECO:0000256" key="3">
    <source>
        <dbReference type="ARBA" id="ARBA00022692"/>
    </source>
</evidence>
<protein>
    <submittedName>
        <fullName evidence="8">D-glucarate permease</fullName>
    </submittedName>
</protein>
<dbReference type="OrthoDB" id="8596007at2"/>
<dbReference type="GO" id="GO:0022857">
    <property type="term" value="F:transmembrane transporter activity"/>
    <property type="evidence" value="ECO:0007669"/>
    <property type="project" value="InterPro"/>
</dbReference>
<feature type="domain" description="Major facilitator superfamily (MFS) profile" evidence="7">
    <location>
        <begin position="25"/>
        <end position="443"/>
    </location>
</feature>
<feature type="transmembrane region" description="Helical" evidence="6">
    <location>
        <begin position="295"/>
        <end position="319"/>
    </location>
</feature>
<dbReference type="InterPro" id="IPR000849">
    <property type="entry name" value="Sugar_P_transporter"/>
</dbReference>
<reference evidence="8 9" key="1">
    <citation type="submission" date="2018-11" db="EMBL/GenBank/DDBJ databases">
        <title>Microbial catabolism of amino acid.</title>
        <authorList>
            <person name="Hibi M."/>
            <person name="Ogawa J."/>
        </authorList>
    </citation>
    <scope>NUCLEOTIDE SEQUENCE [LARGE SCALE GENOMIC DNA]</scope>
    <source>
        <strain evidence="8 9">C31-06</strain>
    </source>
</reference>
<keyword evidence="5 6" id="KW-0472">Membrane</keyword>
<feature type="transmembrane region" description="Helical" evidence="6">
    <location>
        <begin position="58"/>
        <end position="79"/>
    </location>
</feature>
<feature type="transmembrane region" description="Helical" evidence="6">
    <location>
        <begin position="331"/>
        <end position="349"/>
    </location>
</feature>
<evidence type="ECO:0000313" key="9">
    <source>
        <dbReference type="Proteomes" id="UP000287519"/>
    </source>
</evidence>
<dbReference type="InterPro" id="IPR050382">
    <property type="entry name" value="MFS_Na/Anion_cotransporter"/>
</dbReference>
<keyword evidence="2" id="KW-1003">Cell membrane</keyword>
<feature type="transmembrane region" description="Helical" evidence="6">
    <location>
        <begin position="387"/>
        <end position="411"/>
    </location>
</feature>
<feature type="transmembrane region" description="Helical" evidence="6">
    <location>
        <begin position="115"/>
        <end position="136"/>
    </location>
</feature>
<organism evidence="8 9">
    <name type="scientific">Rhodococcus wratislaviensis</name>
    <name type="common">Tsukamurella wratislaviensis</name>
    <dbReference type="NCBI Taxonomy" id="44752"/>
    <lineage>
        <taxon>Bacteria</taxon>
        <taxon>Bacillati</taxon>
        <taxon>Actinomycetota</taxon>
        <taxon>Actinomycetes</taxon>
        <taxon>Mycobacteriales</taxon>
        <taxon>Nocardiaceae</taxon>
        <taxon>Rhodococcus</taxon>
    </lineage>
</organism>
<feature type="transmembrane region" description="Helical" evidence="6">
    <location>
        <begin position="417"/>
        <end position="440"/>
    </location>
</feature>
<dbReference type="EMBL" id="BHYM01000062">
    <property type="protein sequence ID" value="GCE42897.1"/>
    <property type="molecule type" value="Genomic_DNA"/>
</dbReference>
<keyword evidence="3 6" id="KW-0812">Transmembrane</keyword>
<dbReference type="SUPFAM" id="SSF103473">
    <property type="entry name" value="MFS general substrate transporter"/>
    <property type="match status" value="1"/>
</dbReference>
<dbReference type="PANTHER" id="PTHR11662">
    <property type="entry name" value="SOLUTE CARRIER FAMILY 17"/>
    <property type="match status" value="1"/>
</dbReference>
<evidence type="ECO:0000313" key="8">
    <source>
        <dbReference type="EMBL" id="GCE42897.1"/>
    </source>
</evidence>
<dbReference type="InterPro" id="IPR036259">
    <property type="entry name" value="MFS_trans_sf"/>
</dbReference>
<comment type="subcellular location">
    <subcellularLocation>
        <location evidence="1">Cell membrane</location>
        <topology evidence="1">Multi-pass membrane protein</topology>
    </subcellularLocation>
</comment>
<dbReference type="Proteomes" id="UP000287519">
    <property type="component" value="Unassembled WGS sequence"/>
</dbReference>
<dbReference type="Gene3D" id="1.20.1250.20">
    <property type="entry name" value="MFS general substrate transporter like domains"/>
    <property type="match status" value="2"/>
</dbReference>
<gene>
    <name evidence="8" type="ORF">Rhow_007026</name>
</gene>
<comment type="caution">
    <text evidence="8">The sequence shown here is derived from an EMBL/GenBank/DDBJ whole genome shotgun (WGS) entry which is preliminary data.</text>
</comment>
<dbReference type="RefSeq" id="WP_124394746.1">
    <property type="nucleotide sequence ID" value="NZ_BHYM01000062.1"/>
</dbReference>
<dbReference type="PROSITE" id="PS50850">
    <property type="entry name" value="MFS"/>
    <property type="match status" value="1"/>
</dbReference>
<name>A0A402CH59_RHOWR</name>
<dbReference type="InterPro" id="IPR020846">
    <property type="entry name" value="MFS_dom"/>
</dbReference>
<proteinExistence type="predicted"/>
<evidence type="ECO:0000256" key="6">
    <source>
        <dbReference type="SAM" id="Phobius"/>
    </source>
</evidence>
<feature type="transmembrane region" description="Helical" evidence="6">
    <location>
        <begin position="355"/>
        <end position="375"/>
    </location>
</feature>
<dbReference type="InterPro" id="IPR011701">
    <property type="entry name" value="MFS"/>
</dbReference>
<dbReference type="NCBIfam" id="TIGR00893">
    <property type="entry name" value="2A0114"/>
    <property type="match status" value="1"/>
</dbReference>
<feature type="transmembrane region" description="Helical" evidence="6">
    <location>
        <begin position="185"/>
        <end position="206"/>
    </location>
</feature>
<accession>A0A402CH59</accession>
<dbReference type="GO" id="GO:0005886">
    <property type="term" value="C:plasma membrane"/>
    <property type="evidence" value="ECO:0007669"/>
    <property type="project" value="UniProtKB-SubCell"/>
</dbReference>
<feature type="transmembrane region" description="Helical" evidence="6">
    <location>
        <begin position="256"/>
        <end position="275"/>
    </location>
</feature>
<dbReference type="AlphaFoldDB" id="A0A402CH59"/>
<dbReference type="PANTHER" id="PTHR11662:SF399">
    <property type="entry name" value="FI19708P1-RELATED"/>
    <property type="match status" value="1"/>
</dbReference>
<evidence type="ECO:0000256" key="2">
    <source>
        <dbReference type="ARBA" id="ARBA00022475"/>
    </source>
</evidence>
<evidence type="ECO:0000256" key="5">
    <source>
        <dbReference type="ARBA" id="ARBA00023136"/>
    </source>
</evidence>
<evidence type="ECO:0000256" key="1">
    <source>
        <dbReference type="ARBA" id="ARBA00004651"/>
    </source>
</evidence>
<evidence type="ECO:0000259" key="7">
    <source>
        <dbReference type="PROSITE" id="PS50850"/>
    </source>
</evidence>
<evidence type="ECO:0000256" key="4">
    <source>
        <dbReference type="ARBA" id="ARBA00022989"/>
    </source>
</evidence>
<keyword evidence="9" id="KW-1185">Reference proteome</keyword>
<feature type="transmembrane region" description="Helical" evidence="6">
    <location>
        <begin position="21"/>
        <end position="38"/>
    </location>
</feature>